<feature type="coiled-coil region" evidence="1">
    <location>
        <begin position="89"/>
        <end position="186"/>
    </location>
</feature>
<evidence type="ECO:0000313" key="4">
    <source>
        <dbReference type="Proteomes" id="UP001163850"/>
    </source>
</evidence>
<evidence type="ECO:0000256" key="2">
    <source>
        <dbReference type="SAM" id="MobiDB-lite"/>
    </source>
</evidence>
<organism evidence="3 4">
    <name type="scientific">Lentinula detonsa</name>
    <dbReference type="NCBI Taxonomy" id="2804962"/>
    <lineage>
        <taxon>Eukaryota</taxon>
        <taxon>Fungi</taxon>
        <taxon>Dikarya</taxon>
        <taxon>Basidiomycota</taxon>
        <taxon>Agaricomycotina</taxon>
        <taxon>Agaricomycetes</taxon>
        <taxon>Agaricomycetidae</taxon>
        <taxon>Agaricales</taxon>
        <taxon>Marasmiineae</taxon>
        <taxon>Omphalotaceae</taxon>
        <taxon>Lentinula</taxon>
    </lineage>
</organism>
<comment type="caution">
    <text evidence="3">The sequence shown here is derived from an EMBL/GenBank/DDBJ whole genome shotgun (WGS) entry which is preliminary data.</text>
</comment>
<keyword evidence="1" id="KW-0175">Coiled coil</keyword>
<protein>
    <submittedName>
        <fullName evidence="3">Uncharacterized protein</fullName>
    </submittedName>
</protein>
<reference evidence="3" key="1">
    <citation type="submission" date="2022-08" db="EMBL/GenBank/DDBJ databases">
        <authorList>
            <consortium name="DOE Joint Genome Institute"/>
            <person name="Min B."/>
            <person name="Riley R."/>
            <person name="Sierra-Patev S."/>
            <person name="Naranjo-Ortiz M."/>
            <person name="Looney B."/>
            <person name="Konkel Z."/>
            <person name="Slot J.C."/>
            <person name="Sakamoto Y."/>
            <person name="Steenwyk J.L."/>
            <person name="Rokas A."/>
            <person name="Carro J."/>
            <person name="Camarero S."/>
            <person name="Ferreira P."/>
            <person name="Molpeceres G."/>
            <person name="Ruiz-Duenas F.J."/>
            <person name="Serrano A."/>
            <person name="Henrissat B."/>
            <person name="Drula E."/>
            <person name="Hughes K.W."/>
            <person name="Mata J.L."/>
            <person name="Ishikawa N.K."/>
            <person name="Vargas-Isla R."/>
            <person name="Ushijima S."/>
            <person name="Smith C.A."/>
            <person name="Ahrendt S."/>
            <person name="Andreopoulos W."/>
            <person name="He G."/>
            <person name="Labutti K."/>
            <person name="Lipzen A."/>
            <person name="Ng V."/>
            <person name="Sandor L."/>
            <person name="Barry K."/>
            <person name="Martinez A.T."/>
            <person name="Xiao Y."/>
            <person name="Gibbons J.G."/>
            <person name="Terashima K."/>
            <person name="Hibbett D.S."/>
            <person name="Grigoriev I.V."/>
        </authorList>
    </citation>
    <scope>NUCLEOTIDE SEQUENCE</scope>
    <source>
        <strain evidence="3">TFB7829</strain>
    </source>
</reference>
<feature type="coiled-coil region" evidence="1">
    <location>
        <begin position="29"/>
        <end position="63"/>
    </location>
</feature>
<sequence>MNSMMGSQNDEPGMLEVLSRALKESQNSTTRLQTELNIALEKSKELEKENARLRADVVQLSDTKNLKLEHVDTQVPIMSDEVCRLTKSNDELKETITALNVKAEEAQGELKAAQEHLAQFSTKYAQLRQKKKDLNEELHAATDRVAELELAITDLHDKYVKSKQLRKEIQLELKNAKEQQNAKEQHESWQLMKEDSLKIHNKIKTLAFQLPLFRARPNFTNLLPIAKDIDIDILEFLKIKAPSYHWNDQSVFYVPTGLVLSARSSQHYLKYSPVSAVLSDSDFQVEPAYKSRDPEIRELITHGHKGVIYLGLYKRFVPDCVASTTAGMILPDLMSDQLSSLSEEIYRTAHSAGSLAGLPTTEKLQALFLDGTLKVQCSIYQCIGFNQDLYRTLTQENKPGAKRKKPGMDEEEHVERGSPKKPRGVPSIKKSSGQRARPSKMR</sequence>
<name>A0AA38Q568_9AGAR</name>
<evidence type="ECO:0000313" key="3">
    <source>
        <dbReference type="EMBL" id="KAJ3987606.1"/>
    </source>
</evidence>
<proteinExistence type="predicted"/>
<dbReference type="AlphaFoldDB" id="A0AA38Q568"/>
<gene>
    <name evidence="3" type="ORF">F5890DRAFT_1497174</name>
</gene>
<evidence type="ECO:0000256" key="1">
    <source>
        <dbReference type="SAM" id="Coils"/>
    </source>
</evidence>
<accession>A0AA38Q568</accession>
<dbReference type="Proteomes" id="UP001163850">
    <property type="component" value="Unassembled WGS sequence"/>
</dbReference>
<feature type="region of interest" description="Disordered" evidence="2">
    <location>
        <begin position="396"/>
        <end position="442"/>
    </location>
</feature>
<dbReference type="EMBL" id="MU801921">
    <property type="protein sequence ID" value="KAJ3987606.1"/>
    <property type="molecule type" value="Genomic_DNA"/>
</dbReference>